<dbReference type="EMBL" id="VJMH01006297">
    <property type="protein sequence ID" value="KAF0690860.1"/>
    <property type="molecule type" value="Genomic_DNA"/>
</dbReference>
<accession>A0A6A4Y584</accession>
<comment type="caution">
    <text evidence="2">The sequence shown here is derived from an EMBL/GenBank/DDBJ whole genome shotgun (WGS) entry which is preliminary data.</text>
</comment>
<feature type="compositionally biased region" description="Low complexity" evidence="1">
    <location>
        <begin position="308"/>
        <end position="335"/>
    </location>
</feature>
<feature type="region of interest" description="Disordered" evidence="1">
    <location>
        <begin position="308"/>
        <end position="341"/>
    </location>
</feature>
<protein>
    <submittedName>
        <fullName evidence="2">Uncharacterized protein</fullName>
    </submittedName>
</protein>
<gene>
    <name evidence="2" type="ORF">As57867_017736</name>
</gene>
<dbReference type="AlphaFoldDB" id="A0A6A4Y584"/>
<reference evidence="2" key="1">
    <citation type="submission" date="2019-06" db="EMBL/GenBank/DDBJ databases">
        <title>Genomics analysis of Aphanomyces spp. identifies a new class of oomycete effector associated with host adaptation.</title>
        <authorList>
            <person name="Gaulin E."/>
        </authorList>
    </citation>
    <scope>NUCLEOTIDE SEQUENCE</scope>
    <source>
        <strain evidence="2">CBS 578.67</strain>
    </source>
</reference>
<evidence type="ECO:0000313" key="2">
    <source>
        <dbReference type="EMBL" id="KAF0690860.1"/>
    </source>
</evidence>
<organism evidence="2">
    <name type="scientific">Aphanomyces stellatus</name>
    <dbReference type="NCBI Taxonomy" id="120398"/>
    <lineage>
        <taxon>Eukaryota</taxon>
        <taxon>Sar</taxon>
        <taxon>Stramenopiles</taxon>
        <taxon>Oomycota</taxon>
        <taxon>Saprolegniomycetes</taxon>
        <taxon>Saprolegniales</taxon>
        <taxon>Verrucalvaceae</taxon>
        <taxon>Aphanomyces</taxon>
    </lineage>
</organism>
<proteinExistence type="predicted"/>
<feature type="non-terminal residue" evidence="2">
    <location>
        <position position="1"/>
    </location>
</feature>
<dbReference type="OrthoDB" id="64893at2759"/>
<sequence length="456" mass="47270">HKDIPIDYSDNGLNAGGIAQTSGGKHGVCGDAYAGVREHETGGIYGLFPTLGAKAIGACYTPGQTIDITIQVTANHMGHFTFGLCKLNGKHDKETEECFQVLAQPNGQEQWPVPSGNQDFTMKYTLPQGVTCDGDSHCVIRWVYEGGNNPGVGPLGQEWFWNCADVYISNTCGAIPSPSSYAPVPSSSLVSPVPSSVAPEPSSNVPVPSSYAPAPSSNVPSPSVDGTCGGCSNCFYAPTNACFSGWTESQCASVPVYKWCGPTNTNVCGACNNCYYAAANACFSGWTEAQCALVPQYQWCGDDSNAPTPNSPSTYPSVSPSTSSTPSSIAPTPSSLVPTPPGGVSQTISWNWFASSTTDCDASLSASTLNTGLYIGGENIPSDCGKTATFSYNGHTVTATYAWRTTGGTSYHELSPQAFANLLGANVNVATIGSAPAMQVAINDPGHVTAQCSGVC</sequence>
<name>A0A6A4Y584_9STRA</name>
<evidence type="ECO:0000256" key="1">
    <source>
        <dbReference type="SAM" id="MobiDB-lite"/>
    </source>
</evidence>